<dbReference type="AlphaFoldDB" id="A0A7E5X0X7"/>
<dbReference type="PANTHER" id="PTHR10876:SF0">
    <property type="entry name" value="ZINC FINGER PROTEIN ZPR1"/>
    <property type="match status" value="1"/>
</dbReference>
<dbReference type="GO" id="GO:0005634">
    <property type="term" value="C:nucleus"/>
    <property type="evidence" value="ECO:0007669"/>
    <property type="project" value="TreeGrafter"/>
</dbReference>
<dbReference type="InterPro" id="IPR042451">
    <property type="entry name" value="ZPR1_A/B_dom"/>
</dbReference>
<dbReference type="InterPro" id="IPR042452">
    <property type="entry name" value="ZPR1_Znf1/2"/>
</dbReference>
<evidence type="ECO:0000259" key="6">
    <source>
        <dbReference type="SMART" id="SM00709"/>
    </source>
</evidence>
<organism evidence="7 8">
    <name type="scientific">Trichoplusia ni</name>
    <name type="common">Cabbage looper</name>
    <dbReference type="NCBI Taxonomy" id="7111"/>
    <lineage>
        <taxon>Eukaryota</taxon>
        <taxon>Metazoa</taxon>
        <taxon>Ecdysozoa</taxon>
        <taxon>Arthropoda</taxon>
        <taxon>Hexapoda</taxon>
        <taxon>Insecta</taxon>
        <taxon>Pterygota</taxon>
        <taxon>Neoptera</taxon>
        <taxon>Endopterygota</taxon>
        <taxon>Lepidoptera</taxon>
        <taxon>Glossata</taxon>
        <taxon>Ditrysia</taxon>
        <taxon>Noctuoidea</taxon>
        <taxon>Noctuidae</taxon>
        <taxon>Plusiinae</taxon>
        <taxon>Trichoplusia</taxon>
    </lineage>
</organism>
<gene>
    <name evidence="8" type="primary">LOC113507478</name>
</gene>
<feature type="compositionally biased region" description="Basic and acidic residues" evidence="5">
    <location>
        <begin position="247"/>
        <end position="275"/>
    </location>
</feature>
<dbReference type="KEGG" id="tnl:113507478"/>
<dbReference type="Proteomes" id="UP000322000">
    <property type="component" value="Unplaced"/>
</dbReference>
<evidence type="ECO:0000256" key="2">
    <source>
        <dbReference type="ARBA" id="ARBA00022723"/>
    </source>
</evidence>
<dbReference type="OrthoDB" id="308464at2759"/>
<accession>A0A7E5X0X7</accession>
<dbReference type="RefSeq" id="XP_026746132.1">
    <property type="nucleotide sequence ID" value="XM_026890331.1"/>
</dbReference>
<evidence type="ECO:0000256" key="4">
    <source>
        <dbReference type="ARBA" id="ARBA00022833"/>
    </source>
</evidence>
<dbReference type="Gene3D" id="2.60.120.1040">
    <property type="entry name" value="ZPR1, A/B domain"/>
    <property type="match status" value="1"/>
</dbReference>
<keyword evidence="4" id="KW-0862">Zinc</keyword>
<dbReference type="Pfam" id="PF22794">
    <property type="entry name" value="jr-ZPR1"/>
    <property type="match status" value="1"/>
</dbReference>
<proteinExistence type="inferred from homology"/>
<feature type="region of interest" description="Disordered" evidence="5">
    <location>
        <begin position="233"/>
        <end position="275"/>
    </location>
</feature>
<dbReference type="InterPro" id="IPR004457">
    <property type="entry name" value="Znf_ZPR1"/>
</dbReference>
<protein>
    <submittedName>
        <fullName evidence="8">Zinc finger protein ZPR1-like</fullName>
    </submittedName>
</protein>
<evidence type="ECO:0000313" key="8">
    <source>
        <dbReference type="RefSeq" id="XP_026746132.1"/>
    </source>
</evidence>
<sequence>MRPHTAAARRRGIHYDVLELLLRFSELLWSPTATVRTSSHYKGVPMHAHYAVSRGHDHHELEQQLRSSDIPHFKEVIIMATSCDYCGHRTNEVKSGGGVEEKGVRIEVRVAGPQDFSRDLLKSETCSMEIPELELEVGGRALGGRFSTAEGALAATRDQLRACPGLLGDAPGLNPRALREFTEKLDAVLRGEFPVTIILDDPAGNSYAQSLADDPEEPDDGLKITFYERTFEQNEELGLNDMQTENYKTDEHEQHDASDKSEQHEQSDKSDQPDR</sequence>
<dbReference type="InterPro" id="IPR040141">
    <property type="entry name" value="ZPR1"/>
</dbReference>
<dbReference type="InterPro" id="IPR056180">
    <property type="entry name" value="ZPR1_jr_dom"/>
</dbReference>
<keyword evidence="3" id="KW-0863">Zinc-finger</keyword>
<dbReference type="GeneID" id="113507478"/>
<reference evidence="8" key="1">
    <citation type="submission" date="2025-08" db="UniProtKB">
        <authorList>
            <consortium name="RefSeq"/>
        </authorList>
    </citation>
    <scope>IDENTIFICATION</scope>
</reference>
<dbReference type="NCBIfam" id="TIGR00310">
    <property type="entry name" value="ZPR1_znf"/>
    <property type="match status" value="1"/>
</dbReference>
<dbReference type="SMART" id="SM00709">
    <property type="entry name" value="Zpr1"/>
    <property type="match status" value="1"/>
</dbReference>
<dbReference type="InParanoid" id="A0A7E5X0X7"/>
<dbReference type="Pfam" id="PF03367">
    <property type="entry name" value="Zn_ribbon_ZPR1"/>
    <property type="match status" value="1"/>
</dbReference>
<name>A0A7E5X0X7_TRINI</name>
<dbReference type="PANTHER" id="PTHR10876">
    <property type="entry name" value="ZINC FINGER PROTEIN ZPR1"/>
    <property type="match status" value="1"/>
</dbReference>
<dbReference type="Gene3D" id="2.20.25.420">
    <property type="entry name" value="ZPR1, zinc finger domain"/>
    <property type="match status" value="1"/>
</dbReference>
<comment type="similarity">
    <text evidence="1">Belongs to the ZPR1 family.</text>
</comment>
<keyword evidence="7" id="KW-1185">Reference proteome</keyword>
<evidence type="ECO:0000256" key="1">
    <source>
        <dbReference type="ARBA" id="ARBA00008354"/>
    </source>
</evidence>
<keyword evidence="2" id="KW-0479">Metal-binding</keyword>
<dbReference type="GO" id="GO:0008270">
    <property type="term" value="F:zinc ion binding"/>
    <property type="evidence" value="ECO:0007669"/>
    <property type="project" value="UniProtKB-KW"/>
</dbReference>
<evidence type="ECO:0000256" key="5">
    <source>
        <dbReference type="SAM" id="MobiDB-lite"/>
    </source>
</evidence>
<evidence type="ECO:0000256" key="3">
    <source>
        <dbReference type="ARBA" id="ARBA00022771"/>
    </source>
</evidence>
<evidence type="ECO:0000313" key="7">
    <source>
        <dbReference type="Proteomes" id="UP000322000"/>
    </source>
</evidence>
<feature type="domain" description="Zinc finger ZPR1-type" evidence="6">
    <location>
        <begin position="58"/>
        <end position="210"/>
    </location>
</feature>